<name>A0A0E2HLW1_9FIRM</name>
<keyword evidence="1" id="KW-1133">Transmembrane helix</keyword>
<evidence type="ECO:0000256" key="1">
    <source>
        <dbReference type="SAM" id="Phobius"/>
    </source>
</evidence>
<dbReference type="AlphaFoldDB" id="A0A0E2HLW1"/>
<protein>
    <recommendedName>
        <fullName evidence="2">PLD phosphodiesterase domain-containing protein</fullName>
    </recommendedName>
</protein>
<dbReference type="SMART" id="SM00155">
    <property type="entry name" value="PLDc"/>
    <property type="match status" value="2"/>
</dbReference>
<dbReference type="PROSITE" id="PS50035">
    <property type="entry name" value="PLD"/>
    <property type="match status" value="2"/>
</dbReference>
<reference evidence="3 4" key="1">
    <citation type="submission" date="2013-01" db="EMBL/GenBank/DDBJ databases">
        <title>The Genome Sequence of Clostridium clostridioforme 90A8.</title>
        <authorList>
            <consortium name="The Broad Institute Genome Sequencing Platform"/>
            <person name="Earl A."/>
            <person name="Ward D."/>
            <person name="Feldgarden M."/>
            <person name="Gevers D."/>
            <person name="Courvalin P."/>
            <person name="Lambert T."/>
            <person name="Walker B."/>
            <person name="Young S.K."/>
            <person name="Zeng Q."/>
            <person name="Gargeya S."/>
            <person name="Fitzgerald M."/>
            <person name="Haas B."/>
            <person name="Abouelleil A."/>
            <person name="Alvarado L."/>
            <person name="Arachchi H.M."/>
            <person name="Berlin A.M."/>
            <person name="Chapman S.B."/>
            <person name="Dewar J."/>
            <person name="Goldberg J."/>
            <person name="Griggs A."/>
            <person name="Gujja S."/>
            <person name="Hansen M."/>
            <person name="Howarth C."/>
            <person name="Imamovic A."/>
            <person name="Larimer J."/>
            <person name="McCowan C."/>
            <person name="Murphy C."/>
            <person name="Neiman D."/>
            <person name="Pearson M."/>
            <person name="Priest M."/>
            <person name="Roberts A."/>
            <person name="Saif S."/>
            <person name="Shea T."/>
            <person name="Sisk P."/>
            <person name="Sykes S."/>
            <person name="Wortman J."/>
            <person name="Nusbaum C."/>
            <person name="Birren B."/>
        </authorList>
    </citation>
    <scope>NUCLEOTIDE SEQUENCE [LARGE SCALE GENOMIC DNA]</scope>
    <source>
        <strain evidence="3 4">90A8</strain>
    </source>
</reference>
<dbReference type="PANTHER" id="PTHR21248">
    <property type="entry name" value="CARDIOLIPIN SYNTHASE"/>
    <property type="match status" value="1"/>
</dbReference>
<dbReference type="SUPFAM" id="SSF56024">
    <property type="entry name" value="Phospholipase D/nuclease"/>
    <property type="match status" value="2"/>
</dbReference>
<dbReference type="GO" id="GO:0030572">
    <property type="term" value="F:phosphatidyltransferase activity"/>
    <property type="evidence" value="ECO:0007669"/>
    <property type="project" value="UniProtKB-ARBA"/>
</dbReference>
<feature type="domain" description="PLD phosphodiesterase" evidence="2">
    <location>
        <begin position="425"/>
        <end position="452"/>
    </location>
</feature>
<dbReference type="PANTHER" id="PTHR21248:SF12">
    <property type="entry name" value="CARDIOLIPIN SYNTHASE C"/>
    <property type="match status" value="1"/>
</dbReference>
<organism evidence="3 4">
    <name type="scientific">[Clostridium] clostridioforme 90A8</name>
    <dbReference type="NCBI Taxonomy" id="999408"/>
    <lineage>
        <taxon>Bacteria</taxon>
        <taxon>Bacillati</taxon>
        <taxon>Bacillota</taxon>
        <taxon>Clostridia</taxon>
        <taxon>Lachnospirales</taxon>
        <taxon>Lachnospiraceae</taxon>
        <taxon>Enterocloster</taxon>
    </lineage>
</organism>
<dbReference type="InterPro" id="IPR001736">
    <property type="entry name" value="PLipase_D/transphosphatidylase"/>
</dbReference>
<dbReference type="EMBL" id="AGYR01000036">
    <property type="protein sequence ID" value="ENZ13004.1"/>
    <property type="molecule type" value="Genomic_DNA"/>
</dbReference>
<dbReference type="Proteomes" id="UP000013085">
    <property type="component" value="Unassembled WGS sequence"/>
</dbReference>
<evidence type="ECO:0000313" key="3">
    <source>
        <dbReference type="EMBL" id="ENZ13004.1"/>
    </source>
</evidence>
<dbReference type="InterPro" id="IPR025202">
    <property type="entry name" value="PLD-like_dom"/>
</dbReference>
<accession>A0A0E2HLW1</accession>
<feature type="transmembrane region" description="Helical" evidence="1">
    <location>
        <begin position="12"/>
        <end position="34"/>
    </location>
</feature>
<proteinExistence type="predicted"/>
<dbReference type="PATRIC" id="fig|999408.3.peg.3555"/>
<keyword evidence="1" id="KW-0472">Membrane</keyword>
<comment type="caution">
    <text evidence="3">The sequence shown here is derived from an EMBL/GenBank/DDBJ whole genome shotgun (WGS) entry which is preliminary data.</text>
</comment>
<evidence type="ECO:0000313" key="4">
    <source>
        <dbReference type="Proteomes" id="UP000013085"/>
    </source>
</evidence>
<keyword evidence="1" id="KW-0812">Transmembrane</keyword>
<dbReference type="RefSeq" id="WP_002593500.1">
    <property type="nucleotide sequence ID" value="NZ_KB850978.1"/>
</dbReference>
<dbReference type="GO" id="GO:0032049">
    <property type="term" value="P:cardiolipin biosynthetic process"/>
    <property type="evidence" value="ECO:0007669"/>
    <property type="project" value="UniProtKB-ARBA"/>
</dbReference>
<dbReference type="HOGENOM" id="CLU_024860_0_0_9"/>
<dbReference type="CDD" id="cd09113">
    <property type="entry name" value="PLDc_ymdC_like_2"/>
    <property type="match status" value="1"/>
</dbReference>
<gene>
    <name evidence="3" type="ORF">HMPREF1090_03285</name>
</gene>
<dbReference type="Pfam" id="PF13091">
    <property type="entry name" value="PLDc_2"/>
    <property type="match status" value="2"/>
</dbReference>
<evidence type="ECO:0000259" key="2">
    <source>
        <dbReference type="PROSITE" id="PS50035"/>
    </source>
</evidence>
<dbReference type="Gene3D" id="3.30.870.10">
    <property type="entry name" value="Endonuclease Chain A"/>
    <property type="match status" value="2"/>
</dbReference>
<feature type="domain" description="PLD phosphodiesterase" evidence="2">
    <location>
        <begin position="160"/>
        <end position="182"/>
    </location>
</feature>
<sequence length="525" mass="59511">MICRCITWIKKHPVLSLVFLILMYLVIGATAPFYHYKSISQETKETVSAESFYQEGDSSDRAMILETNQSAWDERMRLMNLARERIILSTFDFRDGESPRDLMAVMLHKADQGVSIKILVDGFSGLVRMEPCKLFYALSSHPNIEIKIYNKMNPLLPWKTQGRMHDKYVIVDDYGYILGGRNTFDYFIGSYPTDSRSHDREVLVYNTAHSTDKGRDSSLYQAENYFEQVWNLDVSTLFHDSQTTADRTSVRNAAAMLRERYKVLAMKYPDLLDSEEDSAGCGTLPGQPGCPAPPMDSSINDDVSPAFPLTPIQSKALEYYGASTVPTGKITLVSNPIGIYGKEPVVFHTMSVLMKNAKKSVLIHTPYAVFNDYMYDTMKEITSRVPVTMMVNSVENGDNFFASSDYPMHRDAFCDTGMGILEYDGGLSYHGKSLVIDSELCAVGSYNFDLRSTYLDTELMLVIQSRELTARLEEYMVSYQKDCRRLLPGGAYEIPEHLTIADVPAYKRAAWKVVGFVMQPFRFLI</sequence>